<dbReference type="EMBL" id="RCCJ01000001">
    <property type="protein sequence ID" value="RLJ70981.1"/>
    <property type="molecule type" value="Genomic_DNA"/>
</dbReference>
<evidence type="ECO:0000256" key="3">
    <source>
        <dbReference type="ARBA" id="ARBA00020311"/>
    </source>
</evidence>
<dbReference type="GO" id="GO:0006302">
    <property type="term" value="P:double-strand break repair"/>
    <property type="evidence" value="ECO:0007669"/>
    <property type="project" value="TreeGrafter"/>
</dbReference>
<dbReference type="SMART" id="SM00474">
    <property type="entry name" value="35EXOc"/>
    <property type="match status" value="1"/>
</dbReference>
<evidence type="ECO:0000259" key="11">
    <source>
        <dbReference type="SMART" id="SM00482"/>
    </source>
</evidence>
<dbReference type="Proteomes" id="UP000267841">
    <property type="component" value="Unassembled WGS sequence"/>
</dbReference>
<dbReference type="InterPro" id="IPR043502">
    <property type="entry name" value="DNA/RNA_pol_sf"/>
</dbReference>
<dbReference type="InterPro" id="IPR012337">
    <property type="entry name" value="RNaseH-like_sf"/>
</dbReference>
<keyword evidence="6" id="KW-0235">DNA replication</keyword>
<dbReference type="PRINTS" id="PR00868">
    <property type="entry name" value="DNAPOLI"/>
</dbReference>
<dbReference type="Gene3D" id="1.10.150.20">
    <property type="entry name" value="5' to 3' exonuclease, C-terminal subdomain"/>
    <property type="match status" value="1"/>
</dbReference>
<accession>A0A497XRT0</accession>
<dbReference type="PROSITE" id="PS00447">
    <property type="entry name" value="DNA_POLYMERASE_A"/>
    <property type="match status" value="1"/>
</dbReference>
<dbReference type="Gene3D" id="1.20.1060.10">
    <property type="entry name" value="Taq DNA Polymerase, Chain T, domain 4"/>
    <property type="match status" value="1"/>
</dbReference>
<dbReference type="Pfam" id="PF00476">
    <property type="entry name" value="DNA_pol_A"/>
    <property type="match status" value="1"/>
</dbReference>
<comment type="similarity">
    <text evidence="1">Belongs to the DNA polymerase type-A family.</text>
</comment>
<dbReference type="AlphaFoldDB" id="A0A497XRT0"/>
<proteinExistence type="inferred from homology"/>
<dbReference type="GO" id="GO:0003887">
    <property type="term" value="F:DNA-directed DNA polymerase activity"/>
    <property type="evidence" value="ECO:0007669"/>
    <property type="project" value="UniProtKB-KW"/>
</dbReference>
<dbReference type="SMART" id="SM00482">
    <property type="entry name" value="POLAc"/>
    <property type="match status" value="1"/>
</dbReference>
<dbReference type="EC" id="2.7.7.7" evidence="2"/>
<dbReference type="Pfam" id="PF01612">
    <property type="entry name" value="DNA_pol_A_exo1"/>
    <property type="match status" value="1"/>
</dbReference>
<protein>
    <recommendedName>
        <fullName evidence="3">DNA polymerase I</fullName>
        <ecNumber evidence="2">2.7.7.7</ecNumber>
    </recommendedName>
</protein>
<keyword evidence="8" id="KW-0238">DNA-binding</keyword>
<dbReference type="InterPro" id="IPR036397">
    <property type="entry name" value="RNaseH_sf"/>
</dbReference>
<gene>
    <name evidence="12" type="ORF">BCF55_1270</name>
</gene>
<dbReference type="SUPFAM" id="SSF53098">
    <property type="entry name" value="Ribonuclease H-like"/>
    <property type="match status" value="1"/>
</dbReference>
<evidence type="ECO:0000256" key="7">
    <source>
        <dbReference type="ARBA" id="ARBA00022932"/>
    </source>
</evidence>
<evidence type="ECO:0000256" key="4">
    <source>
        <dbReference type="ARBA" id="ARBA00022679"/>
    </source>
</evidence>
<dbReference type="RefSeq" id="WP_121011606.1">
    <property type="nucleotide sequence ID" value="NZ_RCCJ01000001.1"/>
</dbReference>
<dbReference type="PANTHER" id="PTHR10133:SF27">
    <property type="entry name" value="DNA POLYMERASE NU"/>
    <property type="match status" value="1"/>
</dbReference>
<evidence type="ECO:0000256" key="1">
    <source>
        <dbReference type="ARBA" id="ARBA00007705"/>
    </source>
</evidence>
<comment type="caution">
    <text evidence="12">The sequence shown here is derived from an EMBL/GenBank/DDBJ whole genome shotgun (WGS) entry which is preliminary data.</text>
</comment>
<dbReference type="InterPro" id="IPR002562">
    <property type="entry name" value="3'-5'_exonuclease_dom"/>
</dbReference>
<dbReference type="InterPro" id="IPR002298">
    <property type="entry name" value="DNA_polymerase_A"/>
</dbReference>
<dbReference type="Gene3D" id="3.30.70.370">
    <property type="match status" value="1"/>
</dbReference>
<evidence type="ECO:0000256" key="8">
    <source>
        <dbReference type="ARBA" id="ARBA00023125"/>
    </source>
</evidence>
<dbReference type="InterPro" id="IPR001098">
    <property type="entry name" value="DNA-dir_DNA_pol_A_palm_dom"/>
</dbReference>
<evidence type="ECO:0000256" key="2">
    <source>
        <dbReference type="ARBA" id="ARBA00012417"/>
    </source>
</evidence>
<keyword evidence="4" id="KW-0808">Transferase</keyword>
<dbReference type="OrthoDB" id="9806424at2"/>
<dbReference type="Gene3D" id="3.30.420.10">
    <property type="entry name" value="Ribonuclease H-like superfamily/Ribonuclease H"/>
    <property type="match status" value="1"/>
</dbReference>
<dbReference type="InterPro" id="IPR019760">
    <property type="entry name" value="DNA-dir_DNA_pol_A_CS"/>
</dbReference>
<evidence type="ECO:0000256" key="9">
    <source>
        <dbReference type="ARBA" id="ARBA00049244"/>
    </source>
</evidence>
<evidence type="ECO:0000313" key="12">
    <source>
        <dbReference type="EMBL" id="RLJ70981.1"/>
    </source>
</evidence>
<evidence type="ECO:0000256" key="5">
    <source>
        <dbReference type="ARBA" id="ARBA00022695"/>
    </source>
</evidence>
<evidence type="ECO:0000259" key="10">
    <source>
        <dbReference type="SMART" id="SM00474"/>
    </source>
</evidence>
<keyword evidence="13" id="KW-1185">Reference proteome</keyword>
<dbReference type="GO" id="GO:0008408">
    <property type="term" value="F:3'-5' exonuclease activity"/>
    <property type="evidence" value="ECO:0007669"/>
    <property type="project" value="InterPro"/>
</dbReference>
<dbReference type="SUPFAM" id="SSF56672">
    <property type="entry name" value="DNA/RNA polymerases"/>
    <property type="match status" value="1"/>
</dbReference>
<sequence length="576" mass="65923">MKYEYVTERGSLVRALSNLENSPYVFLDTETAGNRIRLFQLGNEESIFVIDLFDLPEAVELIRELISRKGIVGHNLKFDLKFMYPLEIIPYATFDTMIGSFLLGYERHSLSYVAERLLGYTLDKSLQLSDWSRTNLTKQQIEYAATDVLIVRELFAKMKERLNSIGGTDRGEELLNTRTARVFGLTNPVTIVEMAFVQEVAKLELSGIPVDEEEIERLSREFEKKLQRLIMDFYIKYRIDPMSPKQIGNFLTRRLGLSLPETQKGNLSTDDKTLAEFSHKREVGEILEIRRIKKALDKLKELSGYISKGRVYPDFKQIGAVTGRMSSSNPNVQNIPRDMRSLFKAEEGNLFVIADFSQIELRIAAEYVGDESMLRAFREGKDLHRYTASLVLEKPEEEISKEERQLAKAMNFGLIYGISARGLSEYARSSYGVNLELDAADVFRQKFFKFFHAFKEWHDRVKRELKENKEVTGTTLLGRSYRATTFTDAVNYPIQGTGADLLKLAVLMFDVEMRKKGLEGRVVNLVHDEIVVECPEDSAQEVKKALEHAMVQAGHIVLKNVPVEAESVVNERWVKG</sequence>
<organism evidence="12 13">
    <name type="scientific">Hydrogenivirga caldilitoris</name>
    <dbReference type="NCBI Taxonomy" id="246264"/>
    <lineage>
        <taxon>Bacteria</taxon>
        <taxon>Pseudomonadati</taxon>
        <taxon>Aquificota</taxon>
        <taxon>Aquificia</taxon>
        <taxon>Aquificales</taxon>
        <taxon>Aquificaceae</taxon>
        <taxon>Hydrogenivirga</taxon>
    </lineage>
</organism>
<comment type="catalytic activity">
    <reaction evidence="9">
        <text>DNA(n) + a 2'-deoxyribonucleoside 5'-triphosphate = DNA(n+1) + diphosphate</text>
        <dbReference type="Rhea" id="RHEA:22508"/>
        <dbReference type="Rhea" id="RHEA-COMP:17339"/>
        <dbReference type="Rhea" id="RHEA-COMP:17340"/>
        <dbReference type="ChEBI" id="CHEBI:33019"/>
        <dbReference type="ChEBI" id="CHEBI:61560"/>
        <dbReference type="ChEBI" id="CHEBI:173112"/>
        <dbReference type="EC" id="2.7.7.7"/>
    </reaction>
</comment>
<dbReference type="GO" id="GO:0003677">
    <property type="term" value="F:DNA binding"/>
    <property type="evidence" value="ECO:0007669"/>
    <property type="project" value="UniProtKB-KW"/>
</dbReference>
<reference evidence="12 13" key="1">
    <citation type="submission" date="2018-10" db="EMBL/GenBank/DDBJ databases">
        <title>Genomic Encyclopedia of Archaeal and Bacterial Type Strains, Phase II (KMG-II): from individual species to whole genera.</title>
        <authorList>
            <person name="Goeker M."/>
        </authorList>
    </citation>
    <scope>NUCLEOTIDE SEQUENCE [LARGE SCALE GENOMIC DNA]</scope>
    <source>
        <strain evidence="12 13">DSM 16510</strain>
    </source>
</reference>
<dbReference type="GO" id="GO:0006261">
    <property type="term" value="P:DNA-templated DNA replication"/>
    <property type="evidence" value="ECO:0007669"/>
    <property type="project" value="InterPro"/>
</dbReference>
<feature type="domain" description="3'-5' exonuclease" evidence="10">
    <location>
        <begin position="3"/>
        <end position="163"/>
    </location>
</feature>
<dbReference type="NCBIfam" id="NF011540">
    <property type="entry name" value="PRK14975.1-4"/>
    <property type="match status" value="1"/>
</dbReference>
<evidence type="ECO:0000256" key="6">
    <source>
        <dbReference type="ARBA" id="ARBA00022705"/>
    </source>
</evidence>
<feature type="domain" description="DNA-directed DNA polymerase family A palm" evidence="11">
    <location>
        <begin position="336"/>
        <end position="538"/>
    </location>
</feature>
<dbReference type="PANTHER" id="PTHR10133">
    <property type="entry name" value="DNA POLYMERASE I"/>
    <property type="match status" value="1"/>
</dbReference>
<keyword evidence="5" id="KW-0548">Nucleotidyltransferase</keyword>
<name>A0A497XRT0_9AQUI</name>
<keyword evidence="7" id="KW-0239">DNA-directed DNA polymerase</keyword>
<evidence type="ECO:0000313" key="13">
    <source>
        <dbReference type="Proteomes" id="UP000267841"/>
    </source>
</evidence>